<feature type="domain" description="KIB1-4 beta-propeller" evidence="2">
    <location>
        <begin position="162"/>
        <end position="380"/>
    </location>
</feature>
<proteinExistence type="predicted"/>
<name>A0A8T0U630_PANVG</name>
<accession>A0A8T0U630</accession>
<evidence type="ECO:0000259" key="2">
    <source>
        <dbReference type="Pfam" id="PF03478"/>
    </source>
</evidence>
<dbReference type="EMBL" id="CM029042">
    <property type="protein sequence ID" value="KAG2616496.1"/>
    <property type="molecule type" value="Genomic_DNA"/>
</dbReference>
<organism evidence="3 4">
    <name type="scientific">Panicum virgatum</name>
    <name type="common">Blackwell switchgrass</name>
    <dbReference type="NCBI Taxonomy" id="38727"/>
    <lineage>
        <taxon>Eukaryota</taxon>
        <taxon>Viridiplantae</taxon>
        <taxon>Streptophyta</taxon>
        <taxon>Embryophyta</taxon>
        <taxon>Tracheophyta</taxon>
        <taxon>Spermatophyta</taxon>
        <taxon>Magnoliopsida</taxon>
        <taxon>Liliopsida</taxon>
        <taxon>Poales</taxon>
        <taxon>Poaceae</taxon>
        <taxon>PACMAD clade</taxon>
        <taxon>Panicoideae</taxon>
        <taxon>Panicodae</taxon>
        <taxon>Paniceae</taxon>
        <taxon>Panicinae</taxon>
        <taxon>Panicum</taxon>
        <taxon>Panicum sect. Hiantes</taxon>
    </lineage>
</organism>
<evidence type="ECO:0000256" key="1">
    <source>
        <dbReference type="SAM" id="MobiDB-lite"/>
    </source>
</evidence>
<dbReference type="Proteomes" id="UP000823388">
    <property type="component" value="Chromosome 3N"/>
</dbReference>
<dbReference type="InterPro" id="IPR005174">
    <property type="entry name" value="KIB1-4_b-propeller"/>
</dbReference>
<dbReference type="PANTHER" id="PTHR33165">
    <property type="entry name" value="F-BOX DOMAIN CONTAINING PROTEIN-LIKE-RELATED"/>
    <property type="match status" value="1"/>
</dbReference>
<keyword evidence="4" id="KW-1185">Reference proteome</keyword>
<evidence type="ECO:0000313" key="4">
    <source>
        <dbReference type="Proteomes" id="UP000823388"/>
    </source>
</evidence>
<comment type="caution">
    <text evidence="3">The sequence shown here is derived from an EMBL/GenBank/DDBJ whole genome shotgun (WGS) entry which is preliminary data.</text>
</comment>
<reference evidence="3" key="1">
    <citation type="submission" date="2020-05" db="EMBL/GenBank/DDBJ databases">
        <title>WGS assembly of Panicum virgatum.</title>
        <authorList>
            <person name="Lovell J.T."/>
            <person name="Jenkins J."/>
            <person name="Shu S."/>
            <person name="Juenger T.E."/>
            <person name="Schmutz J."/>
        </authorList>
    </citation>
    <scope>NUCLEOTIDE SEQUENCE</scope>
    <source>
        <strain evidence="3">AP13</strain>
    </source>
</reference>
<evidence type="ECO:0000313" key="3">
    <source>
        <dbReference type="EMBL" id="KAG2616496.1"/>
    </source>
</evidence>
<feature type="region of interest" description="Disordered" evidence="1">
    <location>
        <begin position="26"/>
        <end position="64"/>
    </location>
</feature>
<protein>
    <recommendedName>
        <fullName evidence="2">KIB1-4 beta-propeller domain-containing protein</fullName>
    </recommendedName>
</protein>
<sequence>MPTQARYWLDLNHPALLSTSDLIPTCSLPNQEKTPLPQAMANQPQEPQHPNPRQRLDSSNPNWRDWANGLPQEMRALIAERALDTDEKDLIRFRAVCSAWRDSFGGENRINRGTHPRRWILLLPEDSYAATRHRKFANIATGECIHLQNLHHLANHTVAEGSHANPEGMLVLRDNTSFVVRLFKPLTRQLTDLPSLKTLVDGVEGGDDHQMSDQEFRQLHKVTAAGFVGGSNSKLVLYLDAIKTIAAAKPGDEAWEVVTCEQPLLSVATIGDHFYCLRTESLFELDASTSPPQLVVVSQVARPSNTISDTMRLVDNGGELLVLWNELHPHPQGFWRLWYAVRRVDFSEGLMIPTYYLNDRAVFAGPAGVISVSTADFPELDAKLHLLPLWLQQLLHKAVCPKQHI</sequence>
<gene>
    <name evidence="3" type="ORF">PVAP13_3NG213744</name>
</gene>
<dbReference type="Pfam" id="PF03478">
    <property type="entry name" value="Beta-prop_KIB1-4"/>
    <property type="match status" value="1"/>
</dbReference>
<dbReference type="AlphaFoldDB" id="A0A8T0U630"/>